<protein>
    <submittedName>
        <fullName evidence="4">ADP-ribose pyrophosphatase</fullName>
        <ecNumber evidence="4">3.6.1.13</ecNumber>
    </submittedName>
</protein>
<reference evidence="4 5" key="1">
    <citation type="submission" date="2021-03" db="EMBL/GenBank/DDBJ databases">
        <title>Genomic Encyclopedia of Type Strains, Phase IV (KMG-IV): sequencing the most valuable type-strain genomes for metagenomic binning, comparative biology and taxonomic classification.</title>
        <authorList>
            <person name="Goeker M."/>
        </authorList>
    </citation>
    <scope>NUCLEOTIDE SEQUENCE [LARGE SCALE GENOMIC DNA]</scope>
    <source>
        <strain evidence="4 5">DSM 28783</strain>
    </source>
</reference>
<dbReference type="RefSeq" id="WP_209701724.1">
    <property type="nucleotide sequence ID" value="NZ_JAGGLM010000005.1"/>
</dbReference>
<evidence type="ECO:0000259" key="3">
    <source>
        <dbReference type="Pfam" id="PF00293"/>
    </source>
</evidence>
<dbReference type="GO" id="GO:0047631">
    <property type="term" value="F:ADP-ribose diphosphatase activity"/>
    <property type="evidence" value="ECO:0007669"/>
    <property type="project" value="UniProtKB-EC"/>
</dbReference>
<accession>A0ABS4KR73</accession>
<evidence type="ECO:0000313" key="5">
    <source>
        <dbReference type="Proteomes" id="UP001519307"/>
    </source>
</evidence>
<keyword evidence="2 4" id="KW-0378">Hydrolase</keyword>
<dbReference type="PANTHER" id="PTHR11839:SF18">
    <property type="entry name" value="NUDIX HYDROLASE DOMAIN-CONTAINING PROTEIN"/>
    <property type="match status" value="1"/>
</dbReference>
<keyword evidence="5" id="KW-1185">Reference proteome</keyword>
<dbReference type="InterPro" id="IPR015797">
    <property type="entry name" value="NUDIX_hydrolase-like_dom_sf"/>
</dbReference>
<dbReference type="SUPFAM" id="SSF55811">
    <property type="entry name" value="Nudix"/>
    <property type="match status" value="1"/>
</dbReference>
<dbReference type="InterPro" id="IPR000086">
    <property type="entry name" value="NUDIX_hydrolase_dom"/>
</dbReference>
<dbReference type="EMBL" id="JAGGLM010000005">
    <property type="protein sequence ID" value="MBP2032533.1"/>
    <property type="molecule type" value="Genomic_DNA"/>
</dbReference>
<dbReference type="EC" id="3.6.1.13" evidence="4"/>
<dbReference type="CDD" id="cd18888">
    <property type="entry name" value="NUDIX_ADPRase_Nudt5"/>
    <property type="match status" value="1"/>
</dbReference>
<evidence type="ECO:0000256" key="1">
    <source>
        <dbReference type="ARBA" id="ARBA00001946"/>
    </source>
</evidence>
<dbReference type="PANTHER" id="PTHR11839">
    <property type="entry name" value="UDP/ADP-SUGAR PYROPHOSPHATASE"/>
    <property type="match status" value="1"/>
</dbReference>
<comment type="caution">
    <text evidence="4">The sequence shown here is derived from an EMBL/GenBank/DDBJ whole genome shotgun (WGS) entry which is preliminary data.</text>
</comment>
<proteinExistence type="predicted"/>
<evidence type="ECO:0000313" key="4">
    <source>
        <dbReference type="EMBL" id="MBP2032533.1"/>
    </source>
</evidence>
<dbReference type="Proteomes" id="UP001519307">
    <property type="component" value="Unassembled WGS sequence"/>
</dbReference>
<dbReference type="Pfam" id="PF00293">
    <property type="entry name" value="NUDIX"/>
    <property type="match status" value="1"/>
</dbReference>
<feature type="domain" description="Nudix hydrolase" evidence="3">
    <location>
        <begin position="51"/>
        <end position="105"/>
    </location>
</feature>
<evidence type="ECO:0000256" key="2">
    <source>
        <dbReference type="ARBA" id="ARBA00022801"/>
    </source>
</evidence>
<sequence length="184" mass="20863">MKKIRENILYKGDWIALKEITYSGKKNEELKWESIERTNTVNTVVMLAKLCPSNRYVLIKQYRAPIDNYIIGFPAGLMEDSDPAKNALRELKEETGYTGKVKSISPVLYSNAALLSDTVTLVNVEIDENLPQNLNPEQNLEDSEDIEVILIDKNKILDFLMEEQKNGVGVGIGVWYIFGGLQHN</sequence>
<dbReference type="Gene3D" id="3.90.79.10">
    <property type="entry name" value="Nucleoside Triphosphate Pyrophosphohydrolase"/>
    <property type="match status" value="1"/>
</dbReference>
<gene>
    <name evidence="4" type="ORF">J2Z42_001205</name>
</gene>
<comment type="cofactor">
    <cofactor evidence="1">
        <name>Mg(2+)</name>
        <dbReference type="ChEBI" id="CHEBI:18420"/>
    </cofactor>
</comment>
<organism evidence="4 5">
    <name type="scientific">Clostridium algifaecis</name>
    <dbReference type="NCBI Taxonomy" id="1472040"/>
    <lineage>
        <taxon>Bacteria</taxon>
        <taxon>Bacillati</taxon>
        <taxon>Bacillota</taxon>
        <taxon>Clostridia</taxon>
        <taxon>Eubacteriales</taxon>
        <taxon>Clostridiaceae</taxon>
        <taxon>Clostridium</taxon>
    </lineage>
</organism>
<name>A0ABS4KR73_9CLOT</name>